<sequence>MHPLHTAPCDDSLGNPASLEAMLAEDKAGYMPGHTPDPFILARHNGLMKATKDFKKAITKFTVQGPMVKRTARPIFITKAMLKQLVYEHDGTHGLQLYWGFVPQLNGVDAAWDPISNKKPWPTLDFRLLIVPTKYGAAFDHDNPSPEQRACHITLTPSKIYAPKTNQPNAPYVWQDATLGDRQDLKASQVHMWPFDPDTDRPKSYFIGRYRLYNDLLQNHAMIRIEPMVFTSPDATGRSVTQVGLVMAGVDRESDPWPAWSKAPDEPGDGPKPTIYWTKYIDTVTGAYCTLPCRPHCPGGEGN</sequence>
<dbReference type="AlphaFoldDB" id="A0A939GCP1"/>
<name>A0A939GCP1_9BACT</name>
<dbReference type="Proteomes" id="UP000664034">
    <property type="component" value="Unassembled WGS sequence"/>
</dbReference>
<organism evidence="1 2">
    <name type="scientific">Fibrella rubiginis</name>
    <dbReference type="NCBI Taxonomy" id="2817060"/>
    <lineage>
        <taxon>Bacteria</taxon>
        <taxon>Pseudomonadati</taxon>
        <taxon>Bacteroidota</taxon>
        <taxon>Cytophagia</taxon>
        <taxon>Cytophagales</taxon>
        <taxon>Spirosomataceae</taxon>
        <taxon>Fibrella</taxon>
    </lineage>
</organism>
<reference evidence="1" key="1">
    <citation type="submission" date="2021-03" db="EMBL/GenBank/DDBJ databases">
        <title>Fibrella sp. HMF5335 genome sequencing and assembly.</title>
        <authorList>
            <person name="Kang H."/>
            <person name="Kim H."/>
            <person name="Bae S."/>
            <person name="Joh K."/>
        </authorList>
    </citation>
    <scope>NUCLEOTIDE SEQUENCE</scope>
    <source>
        <strain evidence="1">HMF5335</strain>
    </source>
</reference>
<gene>
    <name evidence="1" type="ORF">J2I47_05065</name>
</gene>
<evidence type="ECO:0000313" key="2">
    <source>
        <dbReference type="Proteomes" id="UP000664034"/>
    </source>
</evidence>
<proteinExistence type="predicted"/>
<dbReference type="EMBL" id="JAFMYV010000002">
    <property type="protein sequence ID" value="MBO0935911.1"/>
    <property type="molecule type" value="Genomic_DNA"/>
</dbReference>
<evidence type="ECO:0000313" key="1">
    <source>
        <dbReference type="EMBL" id="MBO0935911.1"/>
    </source>
</evidence>
<keyword evidence="2" id="KW-1185">Reference proteome</keyword>
<dbReference type="RefSeq" id="WP_207363470.1">
    <property type="nucleotide sequence ID" value="NZ_JAFMYV010000002.1"/>
</dbReference>
<comment type="caution">
    <text evidence="1">The sequence shown here is derived from an EMBL/GenBank/DDBJ whole genome shotgun (WGS) entry which is preliminary data.</text>
</comment>
<protein>
    <submittedName>
        <fullName evidence="1">Uncharacterized protein</fullName>
    </submittedName>
</protein>
<accession>A0A939GCP1</accession>